<proteinExistence type="predicted"/>
<keyword evidence="3" id="KW-0732">Signal</keyword>
<evidence type="ECO:0000256" key="1">
    <source>
        <dbReference type="ARBA" id="ARBA00004613"/>
    </source>
</evidence>
<name>A0ABY5AU53_9CYAN</name>
<evidence type="ECO:0000256" key="3">
    <source>
        <dbReference type="ARBA" id="ARBA00022729"/>
    </source>
</evidence>
<keyword evidence="9" id="KW-1185">Reference proteome</keyword>
<keyword evidence="4" id="KW-0677">Repeat</keyword>
<keyword evidence="2" id="KW-0964">Secreted</keyword>
<dbReference type="Gene3D" id="2.150.10.10">
    <property type="entry name" value="Serralysin-like metalloprotease, C-terminal"/>
    <property type="match status" value="1"/>
</dbReference>
<dbReference type="PROSITE" id="PS00330">
    <property type="entry name" value="HEMOLYSIN_CALCIUM"/>
    <property type="match status" value="1"/>
</dbReference>
<evidence type="ECO:0000256" key="4">
    <source>
        <dbReference type="ARBA" id="ARBA00022737"/>
    </source>
</evidence>
<dbReference type="InterPro" id="IPR050557">
    <property type="entry name" value="RTX_toxin/Mannuronan_C5-epim"/>
</dbReference>
<reference evidence="8" key="1">
    <citation type="submission" date="2022-06" db="EMBL/GenBank/DDBJ databases">
        <title>Genome sequence of Phormidium yuhuli AB48 isolated from an industrial photobioreactor environment.</title>
        <authorList>
            <person name="Qiu Y."/>
            <person name="Noonan A.J.C."/>
            <person name="Dofher K."/>
            <person name="Koch M."/>
            <person name="Kieft B."/>
            <person name="Lin X."/>
            <person name="Ziels R.M."/>
            <person name="Hallam S.J."/>
        </authorList>
    </citation>
    <scope>NUCLEOTIDE SEQUENCE</scope>
    <source>
        <strain evidence="8">AB48</strain>
    </source>
</reference>
<evidence type="ECO:0000256" key="2">
    <source>
        <dbReference type="ARBA" id="ARBA00022525"/>
    </source>
</evidence>
<evidence type="ECO:0000256" key="5">
    <source>
        <dbReference type="ARBA" id="ARBA00022837"/>
    </source>
</evidence>
<evidence type="ECO:0000313" key="9">
    <source>
        <dbReference type="Proteomes" id="UP001056708"/>
    </source>
</evidence>
<organism evidence="8 9">
    <name type="scientific">Phormidium yuhuli AB48</name>
    <dbReference type="NCBI Taxonomy" id="2940671"/>
    <lineage>
        <taxon>Bacteria</taxon>
        <taxon>Bacillati</taxon>
        <taxon>Cyanobacteriota</taxon>
        <taxon>Cyanophyceae</taxon>
        <taxon>Oscillatoriophycideae</taxon>
        <taxon>Oscillatoriales</taxon>
        <taxon>Oscillatoriaceae</taxon>
        <taxon>Phormidium</taxon>
        <taxon>Phormidium yuhuli</taxon>
    </lineage>
</organism>
<accession>A0ABY5AU53</accession>
<dbReference type="PRINTS" id="PR00313">
    <property type="entry name" value="CABNDNGRPT"/>
</dbReference>
<feature type="domain" description="Calx-beta" evidence="7">
    <location>
        <begin position="515"/>
        <end position="624"/>
    </location>
</feature>
<evidence type="ECO:0000313" key="8">
    <source>
        <dbReference type="EMBL" id="USR92555.1"/>
    </source>
</evidence>
<dbReference type="Pfam" id="PF00353">
    <property type="entry name" value="HemolysinCabind"/>
    <property type="match status" value="2"/>
</dbReference>
<sequence>MTSFLFNPFDPSRHSLLRLQPIESNPPRAGNSPETPMGDEPIGLSTQTPANPEDPLTGIPSRVVIGSEEDDFIFGFEGDDTLLGLGGNDVILGGAGDNIISGGSGDDILRGGAGNDSLVGGSGEDILGGDGGRNRLRGGGGSNIFLLQPQRQLQLNLTSLVPQFADFEPQRFPLNDLNQLFNNPAAFEAEQPNLIDERDRLIKAALEETLEPGEDAPEREVIIEDFDPSQDRLGLMGSLQFEDLEIHPGAGNRSTVEIRVRETGEVLARLLSDDPQLAAQISEETVVRLDEVQFTQERLQQNEAGDLLKEVTLERNRSSGSTIAVAVTSRLENGGNSESERVWVLFGPTERERTVQIVLDESLGGRASEVTLQLETPLGGASLGPQAQAVLELFQPEPVEPDPMIVNLQRIRPLRANDDAPIEAFEVTLVRSGDVTNRAAVTLQLSDGLDDGSESLQSLRAEFDANRATTTVRLPLAAEAANRERLRFSLIDPSAGLRLGSDRESFFNLLPAPTDPAFLSFAESIFQGSEDGTPMIEVVLVRAGNLEQASRATIAVSEGTLALPDSFDERLIPVSFEPGEQQKTITISGVQQADLEAPGTVNLSLSNPSEGTELIRPRTAILEVFPLEPLPPDIPAPLPPPPPELGSPGEIIFASANYFVEEDGNEFAEISLQRLNGSQGEVGVTVIPFSQTAVAPGDFDDTPIPVTFADGQTEQVVRLPIVDDSLIEPPETLGLVLVNPTNGASLGAQGSATLTIAPSNVPALFSFEGVGHLNPVADFYGAQGVRFSDNALALFSARGLREMGVRDGLGGNFETAPSGQTAVSYNQGDRLWFSVQEGFAGQVSFAYASPFQEHQVTVFSGPDGSGEVLAQLSLAETPRGEFPRVYDVFETVTLPFAGVARSVAIGSAANKILIDDIVVG</sequence>
<dbReference type="InterPro" id="IPR011049">
    <property type="entry name" value="Serralysin-like_metalloprot_C"/>
</dbReference>
<feature type="domain" description="Calx-beta" evidence="7">
    <location>
        <begin position="649"/>
        <end position="758"/>
    </location>
</feature>
<protein>
    <recommendedName>
        <fullName evidence="7">Calx-beta domain-containing protein</fullName>
    </recommendedName>
</protein>
<dbReference type="SUPFAM" id="SSF51120">
    <property type="entry name" value="beta-Roll"/>
    <property type="match status" value="1"/>
</dbReference>
<comment type="subcellular location">
    <subcellularLocation>
        <location evidence="1">Secreted</location>
    </subcellularLocation>
</comment>
<dbReference type="Proteomes" id="UP001056708">
    <property type="component" value="Chromosome"/>
</dbReference>
<dbReference type="InterPro" id="IPR038081">
    <property type="entry name" value="CalX-like_sf"/>
</dbReference>
<keyword evidence="5" id="KW-0106">Calcium</keyword>
<dbReference type="InterPro" id="IPR018511">
    <property type="entry name" value="Hemolysin-typ_Ca-bd_CS"/>
</dbReference>
<dbReference type="Pfam" id="PF03160">
    <property type="entry name" value="Calx-beta"/>
    <property type="match status" value="2"/>
</dbReference>
<feature type="region of interest" description="Disordered" evidence="6">
    <location>
        <begin position="18"/>
        <end position="59"/>
    </location>
</feature>
<dbReference type="EMBL" id="CP098611">
    <property type="protein sequence ID" value="USR92555.1"/>
    <property type="molecule type" value="Genomic_DNA"/>
</dbReference>
<dbReference type="Gene3D" id="2.60.40.2030">
    <property type="match status" value="2"/>
</dbReference>
<gene>
    <name evidence="8" type="ORF">NEA10_07515</name>
</gene>
<dbReference type="SUPFAM" id="SSF141072">
    <property type="entry name" value="CalX-like"/>
    <property type="match status" value="2"/>
</dbReference>
<dbReference type="InterPro" id="IPR001343">
    <property type="entry name" value="Hemolysn_Ca-bd"/>
</dbReference>
<dbReference type="RefSeq" id="WP_252664707.1">
    <property type="nucleotide sequence ID" value="NZ_CP098611.1"/>
</dbReference>
<evidence type="ECO:0000259" key="7">
    <source>
        <dbReference type="Pfam" id="PF03160"/>
    </source>
</evidence>
<dbReference type="PANTHER" id="PTHR38340">
    <property type="entry name" value="S-LAYER PROTEIN"/>
    <property type="match status" value="1"/>
</dbReference>
<dbReference type="InterPro" id="IPR003644">
    <property type="entry name" value="Calx_beta"/>
</dbReference>
<evidence type="ECO:0000256" key="6">
    <source>
        <dbReference type="SAM" id="MobiDB-lite"/>
    </source>
</evidence>
<dbReference type="PANTHER" id="PTHR38340:SF1">
    <property type="entry name" value="S-LAYER PROTEIN"/>
    <property type="match status" value="1"/>
</dbReference>